<dbReference type="InterPro" id="IPR026444">
    <property type="entry name" value="Secre_tail"/>
</dbReference>
<dbReference type="EMBL" id="CP076132">
    <property type="protein sequence ID" value="QWG02599.1"/>
    <property type="molecule type" value="Genomic_DNA"/>
</dbReference>
<organism evidence="3 4">
    <name type="scientific">Flammeovirga yaeyamensis</name>
    <dbReference type="NCBI Taxonomy" id="367791"/>
    <lineage>
        <taxon>Bacteria</taxon>
        <taxon>Pseudomonadati</taxon>
        <taxon>Bacteroidota</taxon>
        <taxon>Cytophagia</taxon>
        <taxon>Cytophagales</taxon>
        <taxon>Flammeovirgaceae</taxon>
        <taxon>Flammeovirga</taxon>
    </lineage>
</organism>
<sequence>MKKIIYISICFTLLSINFMYAQSVASIEVKCPPCRPVMGCDQCFENQTAANEACNSSSARFIDLENEIKDLNLNIYPNPSANGVFTITSDQKLIGQIKVFNPLGSLISQFDIQEVNKLQYGKEMNLPTGIYILVFTNANGKSISKRMVVDY</sequence>
<dbReference type="Pfam" id="PF18962">
    <property type="entry name" value="Por_Secre_tail"/>
    <property type="match status" value="1"/>
</dbReference>
<dbReference type="AlphaFoldDB" id="A0AAX1N582"/>
<feature type="domain" description="Secretion system C-terminal sorting" evidence="2">
    <location>
        <begin position="75"/>
        <end position="148"/>
    </location>
</feature>
<evidence type="ECO:0000256" key="1">
    <source>
        <dbReference type="SAM" id="SignalP"/>
    </source>
</evidence>
<reference evidence="3 4" key="1">
    <citation type="submission" date="2021-05" db="EMBL/GenBank/DDBJ databases">
        <title>Comparative genomic studies on the polysaccharide-degrading batcterial strains of the Flammeovirga genus.</title>
        <authorList>
            <person name="Zewei F."/>
            <person name="Zheng Z."/>
            <person name="Yu L."/>
            <person name="Ruyue G."/>
            <person name="Yanhong M."/>
            <person name="Yuanyuan C."/>
            <person name="Jingyan G."/>
            <person name="Wenjun H."/>
        </authorList>
    </citation>
    <scope>NUCLEOTIDE SEQUENCE [LARGE SCALE GENOMIC DNA]</scope>
    <source>
        <strain evidence="3 4">NBRC:100898</strain>
    </source>
</reference>
<feature type="chain" id="PRO_5043712949" evidence="1">
    <location>
        <begin position="22"/>
        <end position="151"/>
    </location>
</feature>
<evidence type="ECO:0000313" key="4">
    <source>
        <dbReference type="Proteomes" id="UP000678679"/>
    </source>
</evidence>
<name>A0AAX1N582_9BACT</name>
<dbReference type="KEGG" id="fya:KMW28_03215"/>
<evidence type="ECO:0000259" key="2">
    <source>
        <dbReference type="Pfam" id="PF18962"/>
    </source>
</evidence>
<dbReference type="Proteomes" id="UP000678679">
    <property type="component" value="Chromosome 1"/>
</dbReference>
<keyword evidence="4" id="KW-1185">Reference proteome</keyword>
<feature type="signal peptide" evidence="1">
    <location>
        <begin position="1"/>
        <end position="21"/>
    </location>
</feature>
<protein>
    <submittedName>
        <fullName evidence="3">T9SS type A sorting domain-containing protein</fullName>
    </submittedName>
</protein>
<dbReference type="NCBIfam" id="TIGR04183">
    <property type="entry name" value="Por_Secre_tail"/>
    <property type="match status" value="1"/>
</dbReference>
<gene>
    <name evidence="3" type="ORF">KMW28_03215</name>
</gene>
<keyword evidence="1" id="KW-0732">Signal</keyword>
<accession>A0AAX1N582</accession>
<dbReference type="RefSeq" id="WP_169664921.1">
    <property type="nucleotide sequence ID" value="NZ_CP076132.1"/>
</dbReference>
<proteinExistence type="predicted"/>
<evidence type="ECO:0000313" key="3">
    <source>
        <dbReference type="EMBL" id="QWG02599.1"/>
    </source>
</evidence>